<sequence>YDLYRRPLRRFEDLGNTGIKNIEIIETKPELYLNRILSIIAKLQKENTSLQPDDIGIMFLENDNRNYQLASNLQVAIGERFQWDVNIGYESKKKSKGSVFVSNKNNVKGLEFPFVICLMQSGLDRDLQNRNAIYMMLTRSFITSYFLIPDGDYEKIAEIKDGVDFVEKNGYLHIQEPDDEEKEKLNNAIINRTNIYKSQRDIVEEIMDTIGIEKAYREKLHAIIRSAYKNELDRDRLYDIVRANYSLMN</sequence>
<reference evidence="2" key="2">
    <citation type="submission" date="2021-04" db="EMBL/GenBank/DDBJ databases">
        <authorList>
            <person name="Gilroy R."/>
        </authorList>
    </citation>
    <scope>NUCLEOTIDE SEQUENCE</scope>
    <source>
        <strain evidence="2">ChiBcec6-4105</strain>
    </source>
</reference>
<evidence type="ECO:0000313" key="2">
    <source>
        <dbReference type="EMBL" id="HJD30133.1"/>
    </source>
</evidence>
<keyword evidence="2" id="KW-0255">Endonuclease</keyword>
<evidence type="ECO:0000313" key="3">
    <source>
        <dbReference type="Proteomes" id="UP000823892"/>
    </source>
</evidence>
<dbReference type="EMBL" id="DWUY01000312">
    <property type="protein sequence ID" value="HJD30133.1"/>
    <property type="molecule type" value="Genomic_DNA"/>
</dbReference>
<dbReference type="InterPro" id="IPR027417">
    <property type="entry name" value="P-loop_NTPase"/>
</dbReference>
<feature type="domain" description="UvrD-like helicase C-terminal" evidence="1">
    <location>
        <begin position="99"/>
        <end position="145"/>
    </location>
</feature>
<evidence type="ECO:0000259" key="1">
    <source>
        <dbReference type="Pfam" id="PF13538"/>
    </source>
</evidence>
<comment type="caution">
    <text evidence="2">The sequence shown here is derived from an EMBL/GenBank/DDBJ whole genome shotgun (WGS) entry which is preliminary data.</text>
</comment>
<keyword evidence="2" id="KW-0540">Nuclease</keyword>
<accession>A0A9D2TZH7</accession>
<dbReference type="AlphaFoldDB" id="A0A9D2TZH7"/>
<gene>
    <name evidence="2" type="ORF">H9914_14245</name>
</gene>
<feature type="non-terminal residue" evidence="2">
    <location>
        <position position="1"/>
    </location>
</feature>
<dbReference type="InterPro" id="IPR027785">
    <property type="entry name" value="UvrD-like_helicase_C"/>
</dbReference>
<reference evidence="2" key="1">
    <citation type="journal article" date="2021" name="PeerJ">
        <title>Extensive microbial diversity within the chicken gut microbiome revealed by metagenomics and culture.</title>
        <authorList>
            <person name="Gilroy R."/>
            <person name="Ravi A."/>
            <person name="Getino M."/>
            <person name="Pursley I."/>
            <person name="Horton D.L."/>
            <person name="Alikhan N.F."/>
            <person name="Baker D."/>
            <person name="Gharbi K."/>
            <person name="Hall N."/>
            <person name="Watson M."/>
            <person name="Adriaenssens E.M."/>
            <person name="Foster-Nyarko E."/>
            <person name="Jarju S."/>
            <person name="Secka A."/>
            <person name="Antonio M."/>
            <person name="Oren A."/>
            <person name="Chaudhuri R.R."/>
            <person name="La Ragione R."/>
            <person name="Hildebrand F."/>
            <person name="Pallen M.J."/>
        </authorList>
    </citation>
    <scope>NUCLEOTIDE SEQUENCE</scope>
    <source>
        <strain evidence="2">ChiBcec6-4105</strain>
    </source>
</reference>
<protein>
    <submittedName>
        <fullName evidence="2">Endonuclease</fullName>
    </submittedName>
</protein>
<dbReference type="Gene3D" id="3.40.50.300">
    <property type="entry name" value="P-loop containing nucleotide triphosphate hydrolases"/>
    <property type="match status" value="1"/>
</dbReference>
<name>A0A9D2TZH7_9FIRM</name>
<proteinExistence type="predicted"/>
<keyword evidence="2" id="KW-0378">Hydrolase</keyword>
<dbReference type="GO" id="GO:0004519">
    <property type="term" value="F:endonuclease activity"/>
    <property type="evidence" value="ECO:0007669"/>
    <property type="project" value="UniProtKB-KW"/>
</dbReference>
<organism evidence="2 3">
    <name type="scientific">Candidatus Blautia avicola</name>
    <dbReference type="NCBI Taxonomy" id="2838483"/>
    <lineage>
        <taxon>Bacteria</taxon>
        <taxon>Bacillati</taxon>
        <taxon>Bacillota</taxon>
        <taxon>Clostridia</taxon>
        <taxon>Lachnospirales</taxon>
        <taxon>Lachnospiraceae</taxon>
        <taxon>Blautia</taxon>
    </lineage>
</organism>
<dbReference type="Pfam" id="PF13538">
    <property type="entry name" value="UvrD_C_2"/>
    <property type="match status" value="1"/>
</dbReference>
<dbReference type="Proteomes" id="UP000823892">
    <property type="component" value="Unassembled WGS sequence"/>
</dbReference>